<organism evidence="3 4">
    <name type="scientific">Gregarina niphandrodes</name>
    <name type="common">Septate eugregarine</name>
    <dbReference type="NCBI Taxonomy" id="110365"/>
    <lineage>
        <taxon>Eukaryota</taxon>
        <taxon>Sar</taxon>
        <taxon>Alveolata</taxon>
        <taxon>Apicomplexa</taxon>
        <taxon>Conoidasida</taxon>
        <taxon>Gregarinasina</taxon>
        <taxon>Eugregarinorida</taxon>
        <taxon>Gregarinidae</taxon>
        <taxon>Gregarina</taxon>
    </lineage>
</organism>
<dbReference type="PROSITE" id="PS50102">
    <property type="entry name" value="RRM"/>
    <property type="match status" value="1"/>
</dbReference>
<dbReference type="AlphaFoldDB" id="A0A023B5K4"/>
<dbReference type="SUPFAM" id="SSF54928">
    <property type="entry name" value="RNA-binding domain, RBD"/>
    <property type="match status" value="1"/>
</dbReference>
<dbReference type="InterPro" id="IPR035979">
    <property type="entry name" value="RBD_domain_sf"/>
</dbReference>
<comment type="caution">
    <text evidence="3">The sequence shown here is derived from an EMBL/GenBank/DDBJ whole genome shotgun (WGS) entry which is preliminary data.</text>
</comment>
<name>A0A023B5K4_GRENI</name>
<dbReference type="VEuPathDB" id="CryptoDB:GNI_091040"/>
<sequence>MEKIGEKAASSPAGEEVLNALSKATLFVAGLDEEQVNNEVLYKVFETFGEIRNIDVPLEKNSNNHRGFGFVEFADVADAREALENMNGAELFGKTLTVNFARKTQASGRT</sequence>
<dbReference type="GO" id="GO:0003723">
    <property type="term" value="F:RNA binding"/>
    <property type="evidence" value="ECO:0007669"/>
    <property type="project" value="UniProtKB-UniRule"/>
</dbReference>
<evidence type="ECO:0000313" key="3">
    <source>
        <dbReference type="EMBL" id="EZG60071.1"/>
    </source>
</evidence>
<dbReference type="OrthoDB" id="193499at2759"/>
<feature type="domain" description="RRM" evidence="2">
    <location>
        <begin position="24"/>
        <end position="103"/>
    </location>
</feature>
<reference evidence="3" key="1">
    <citation type="submission" date="2013-12" db="EMBL/GenBank/DDBJ databases">
        <authorList>
            <person name="Omoto C.K."/>
            <person name="Sibley D."/>
            <person name="Venepally P."/>
            <person name="Hadjithomas M."/>
            <person name="Karamycheva S."/>
            <person name="Brunk B."/>
            <person name="Roos D."/>
            <person name="Caler E."/>
            <person name="Lorenzi H."/>
        </authorList>
    </citation>
    <scope>NUCLEOTIDE SEQUENCE</scope>
</reference>
<evidence type="ECO:0000259" key="2">
    <source>
        <dbReference type="PROSITE" id="PS50102"/>
    </source>
</evidence>
<accession>A0A023B5K4</accession>
<dbReference type="Gene3D" id="3.30.70.330">
    <property type="match status" value="1"/>
</dbReference>
<dbReference type="EMBL" id="AFNH02000680">
    <property type="protein sequence ID" value="EZG60071.1"/>
    <property type="molecule type" value="Genomic_DNA"/>
</dbReference>
<keyword evidence="1" id="KW-0694">RNA-binding</keyword>
<dbReference type="PANTHER" id="PTHR48037:SF1">
    <property type="entry name" value="RRM DOMAIN-CONTAINING PROTEIN"/>
    <property type="match status" value="1"/>
</dbReference>
<evidence type="ECO:0000313" key="4">
    <source>
        <dbReference type="Proteomes" id="UP000019763"/>
    </source>
</evidence>
<proteinExistence type="predicted"/>
<dbReference type="InterPro" id="IPR000504">
    <property type="entry name" value="RRM_dom"/>
</dbReference>
<dbReference type="OMA" id="MQPVWAD"/>
<evidence type="ECO:0000256" key="1">
    <source>
        <dbReference type="PROSITE-ProRule" id="PRU00176"/>
    </source>
</evidence>
<dbReference type="Proteomes" id="UP000019763">
    <property type="component" value="Unassembled WGS sequence"/>
</dbReference>
<dbReference type="InterPro" id="IPR012677">
    <property type="entry name" value="Nucleotide-bd_a/b_plait_sf"/>
</dbReference>
<dbReference type="eggNOG" id="KOG0111">
    <property type="taxonomic scope" value="Eukaryota"/>
</dbReference>
<dbReference type="PANTHER" id="PTHR48037">
    <property type="entry name" value="ATPASE E1"/>
    <property type="match status" value="1"/>
</dbReference>
<dbReference type="SMART" id="SM00360">
    <property type="entry name" value="RRM"/>
    <property type="match status" value="1"/>
</dbReference>
<protein>
    <submittedName>
        <fullName evidence="3">RNA recognition motif protein</fullName>
    </submittedName>
</protein>
<dbReference type="RefSeq" id="XP_011130855.1">
    <property type="nucleotide sequence ID" value="XM_011132553.1"/>
</dbReference>
<keyword evidence="4" id="KW-1185">Reference proteome</keyword>
<dbReference type="GeneID" id="22913269"/>
<dbReference type="Pfam" id="PF00076">
    <property type="entry name" value="RRM_1"/>
    <property type="match status" value="1"/>
</dbReference>
<gene>
    <name evidence="3" type="ORF">GNI_091040</name>
</gene>